<accession>A0AAD7G6G5</accession>
<gene>
    <name evidence="2" type="ORF">B0H17DRAFT_1141647</name>
</gene>
<organism evidence="2 3">
    <name type="scientific">Mycena rosella</name>
    <name type="common">Pink bonnet</name>
    <name type="synonym">Agaricus rosellus</name>
    <dbReference type="NCBI Taxonomy" id="1033263"/>
    <lineage>
        <taxon>Eukaryota</taxon>
        <taxon>Fungi</taxon>
        <taxon>Dikarya</taxon>
        <taxon>Basidiomycota</taxon>
        <taxon>Agaricomycotina</taxon>
        <taxon>Agaricomycetes</taxon>
        <taxon>Agaricomycetidae</taxon>
        <taxon>Agaricales</taxon>
        <taxon>Marasmiineae</taxon>
        <taxon>Mycenaceae</taxon>
        <taxon>Mycena</taxon>
    </lineage>
</organism>
<evidence type="ECO:0000313" key="2">
    <source>
        <dbReference type="EMBL" id="KAJ7671099.1"/>
    </source>
</evidence>
<dbReference type="EMBL" id="JARKIE010000176">
    <property type="protein sequence ID" value="KAJ7671099.1"/>
    <property type="molecule type" value="Genomic_DNA"/>
</dbReference>
<keyword evidence="3" id="KW-1185">Reference proteome</keyword>
<evidence type="ECO:0000313" key="3">
    <source>
        <dbReference type="Proteomes" id="UP001221757"/>
    </source>
</evidence>
<dbReference type="AlphaFoldDB" id="A0AAD7G6G5"/>
<dbReference type="Proteomes" id="UP001221757">
    <property type="component" value="Unassembled WGS sequence"/>
</dbReference>
<comment type="caution">
    <text evidence="2">The sequence shown here is derived from an EMBL/GenBank/DDBJ whole genome shotgun (WGS) entry which is preliminary data.</text>
</comment>
<feature type="region of interest" description="Disordered" evidence="1">
    <location>
        <begin position="190"/>
        <end position="217"/>
    </location>
</feature>
<proteinExistence type="predicted"/>
<name>A0AAD7G6G5_MYCRO</name>
<reference evidence="2" key="1">
    <citation type="submission" date="2023-03" db="EMBL/GenBank/DDBJ databases">
        <title>Massive genome expansion in bonnet fungi (Mycena s.s.) driven by repeated elements and novel gene families across ecological guilds.</title>
        <authorList>
            <consortium name="Lawrence Berkeley National Laboratory"/>
            <person name="Harder C.B."/>
            <person name="Miyauchi S."/>
            <person name="Viragh M."/>
            <person name="Kuo A."/>
            <person name="Thoen E."/>
            <person name="Andreopoulos B."/>
            <person name="Lu D."/>
            <person name="Skrede I."/>
            <person name="Drula E."/>
            <person name="Henrissat B."/>
            <person name="Morin E."/>
            <person name="Kohler A."/>
            <person name="Barry K."/>
            <person name="LaButti K."/>
            <person name="Morin E."/>
            <person name="Salamov A."/>
            <person name="Lipzen A."/>
            <person name="Mereny Z."/>
            <person name="Hegedus B."/>
            <person name="Baldrian P."/>
            <person name="Stursova M."/>
            <person name="Weitz H."/>
            <person name="Taylor A."/>
            <person name="Grigoriev I.V."/>
            <person name="Nagy L.G."/>
            <person name="Martin F."/>
            <person name="Kauserud H."/>
        </authorList>
    </citation>
    <scope>NUCLEOTIDE SEQUENCE</scope>
    <source>
        <strain evidence="2">CBHHK067</strain>
    </source>
</reference>
<feature type="compositionally biased region" description="Basic and acidic residues" evidence="1">
    <location>
        <begin position="202"/>
        <end position="217"/>
    </location>
</feature>
<evidence type="ECO:0000256" key="1">
    <source>
        <dbReference type="SAM" id="MobiDB-lite"/>
    </source>
</evidence>
<sequence length="217" mass="24570">MSQDGANQLIALLEDLDQKSSKRPPESSCISIAKRYKQIMLDALASIEFNVDGFRKYCLESQDLWARCGVLLPQQQAMVLALVVALAKPAKFTQASRHWARLVERTFCIVNHLFDMLNMGATDFDRRQIALWDYPSWSNLVSAYCNMMGTCDAREHSISHCRVLRRRARLCRHNWIGRGKMMRKVDSSEANSPSIINAGDGGKGRETGRRSDIFSAI</sequence>
<protein>
    <submittedName>
        <fullName evidence="2">Uncharacterized protein</fullName>
    </submittedName>
</protein>